<dbReference type="OrthoDB" id="9806726at2"/>
<sequence>MLIVNGVSVVYQNRKKVLSDVSFSVPTGTITGIIGPNGAGKSTLLNSILGVIPHEGGATFDGVSLPQMAKKIGYVQQKSKVDLNFPITVAETIGLGILPRLRLFQRLSKKKYRHEIESVMDRIEMTEFADRQIGQLSGGQLQRVMIGRCIIQQPELILLDEPFAGIDAHSEATIMKILRELKAEGKTILMVHHDLNKVSEYFDNTVIIKKNLIAAGKTDDTFNSKNMSAAYGLPMLEV</sequence>
<keyword evidence="7" id="KW-1185">Reference proteome</keyword>
<dbReference type="SUPFAM" id="SSF52540">
    <property type="entry name" value="P-loop containing nucleoside triphosphate hydrolases"/>
    <property type="match status" value="1"/>
</dbReference>
<evidence type="ECO:0000313" key="6">
    <source>
        <dbReference type="EMBL" id="AQW22313.1"/>
    </source>
</evidence>
<dbReference type="InterPro" id="IPR027417">
    <property type="entry name" value="P-loop_NTPase"/>
</dbReference>
<dbReference type="EMBL" id="CP018906">
    <property type="protein sequence ID" value="AQW22313.1"/>
    <property type="molecule type" value="Genomic_DNA"/>
</dbReference>
<comment type="similarity">
    <text evidence="1">Belongs to the ABC transporter superfamily.</text>
</comment>
<name>A0A1S6QL59_9LACO</name>
<proteinExistence type="inferred from homology"/>
<keyword evidence="4 6" id="KW-0067">ATP-binding</keyword>
<feature type="domain" description="ABC transporter" evidence="5">
    <location>
        <begin position="2"/>
        <end position="235"/>
    </location>
</feature>
<dbReference type="PANTHER" id="PTHR42734:SF5">
    <property type="entry name" value="IRON TRANSPORT SYSTEM ATP-BINDING PROTEIN HI_0361-RELATED"/>
    <property type="match status" value="1"/>
</dbReference>
<dbReference type="InterPro" id="IPR003439">
    <property type="entry name" value="ABC_transporter-like_ATP-bd"/>
</dbReference>
<protein>
    <submittedName>
        <fullName evidence="6">Manganese ABC transporter ATP-binding protein</fullName>
    </submittedName>
</protein>
<dbReference type="InterPro" id="IPR003593">
    <property type="entry name" value="AAA+_ATPase"/>
</dbReference>
<gene>
    <name evidence="6" type="ORF">PL11_003475</name>
</gene>
<dbReference type="Pfam" id="PF00005">
    <property type="entry name" value="ABC_tran"/>
    <property type="match status" value="1"/>
</dbReference>
<evidence type="ECO:0000259" key="5">
    <source>
        <dbReference type="PROSITE" id="PS50893"/>
    </source>
</evidence>
<dbReference type="eggNOG" id="COG1121">
    <property type="taxonomic scope" value="Bacteria"/>
</dbReference>
<dbReference type="PROSITE" id="PS50893">
    <property type="entry name" value="ABC_TRANSPORTER_2"/>
    <property type="match status" value="1"/>
</dbReference>
<dbReference type="GO" id="GO:0005524">
    <property type="term" value="F:ATP binding"/>
    <property type="evidence" value="ECO:0007669"/>
    <property type="project" value="UniProtKB-KW"/>
</dbReference>
<dbReference type="Gene3D" id="3.40.50.300">
    <property type="entry name" value="P-loop containing nucleotide triphosphate hydrolases"/>
    <property type="match status" value="1"/>
</dbReference>
<dbReference type="PROSITE" id="PS00211">
    <property type="entry name" value="ABC_TRANSPORTER_1"/>
    <property type="match status" value="1"/>
</dbReference>
<dbReference type="PANTHER" id="PTHR42734">
    <property type="entry name" value="METAL TRANSPORT SYSTEM ATP-BINDING PROTEIN TM_0124-RELATED"/>
    <property type="match status" value="1"/>
</dbReference>
<dbReference type="Proteomes" id="UP000030361">
    <property type="component" value="Chromosome"/>
</dbReference>
<dbReference type="FunFam" id="3.40.50.300:FF:000134">
    <property type="entry name" value="Iron-enterobactin ABC transporter ATP-binding protein"/>
    <property type="match status" value="1"/>
</dbReference>
<accession>A0A1S6QL59</accession>
<dbReference type="CDD" id="cd03235">
    <property type="entry name" value="ABC_Metallic_Cations"/>
    <property type="match status" value="1"/>
</dbReference>
<dbReference type="InterPro" id="IPR050153">
    <property type="entry name" value="Metal_Ion_Import_ABC"/>
</dbReference>
<evidence type="ECO:0000256" key="1">
    <source>
        <dbReference type="ARBA" id="ARBA00005417"/>
    </source>
</evidence>
<reference evidence="6 7" key="1">
    <citation type="journal article" date="2015" name="Genome Announc.">
        <title>Genome Sequence of Lactobacillus curieae CCTCC M 2011381T, a Novel Producer of Gamma-aminobutyric Acid.</title>
        <authorList>
            <person name="Wang Y."/>
            <person name="Wang Y."/>
            <person name="Lang C."/>
            <person name="Wei D."/>
            <person name="Xu P."/>
            <person name="Xie J."/>
        </authorList>
    </citation>
    <scope>NUCLEOTIDE SEQUENCE [LARGE SCALE GENOMIC DNA]</scope>
    <source>
        <strain evidence="6 7">CCTCC M 2011381</strain>
    </source>
</reference>
<keyword evidence="3" id="KW-0547">Nucleotide-binding</keyword>
<dbReference type="SMART" id="SM00382">
    <property type="entry name" value="AAA"/>
    <property type="match status" value="1"/>
</dbReference>
<keyword evidence="2" id="KW-0813">Transport</keyword>
<organism evidence="6 7">
    <name type="scientific">Lentilactobacillus curieae</name>
    <dbReference type="NCBI Taxonomy" id="1138822"/>
    <lineage>
        <taxon>Bacteria</taxon>
        <taxon>Bacillati</taxon>
        <taxon>Bacillota</taxon>
        <taxon>Bacilli</taxon>
        <taxon>Lactobacillales</taxon>
        <taxon>Lactobacillaceae</taxon>
        <taxon>Lentilactobacillus</taxon>
    </lineage>
</organism>
<evidence type="ECO:0000256" key="2">
    <source>
        <dbReference type="ARBA" id="ARBA00022448"/>
    </source>
</evidence>
<dbReference type="AlphaFoldDB" id="A0A1S6QL59"/>
<evidence type="ECO:0000256" key="3">
    <source>
        <dbReference type="ARBA" id="ARBA00022741"/>
    </source>
</evidence>
<evidence type="ECO:0000256" key="4">
    <source>
        <dbReference type="ARBA" id="ARBA00022840"/>
    </source>
</evidence>
<dbReference type="KEGG" id="lcu:PL11_003475"/>
<dbReference type="GO" id="GO:0016887">
    <property type="term" value="F:ATP hydrolysis activity"/>
    <property type="evidence" value="ECO:0007669"/>
    <property type="project" value="InterPro"/>
</dbReference>
<dbReference type="InterPro" id="IPR017871">
    <property type="entry name" value="ABC_transporter-like_CS"/>
</dbReference>
<evidence type="ECO:0000313" key="7">
    <source>
        <dbReference type="Proteomes" id="UP000030361"/>
    </source>
</evidence>